<feature type="transmembrane region" description="Helical" evidence="3">
    <location>
        <begin position="114"/>
        <end position="132"/>
    </location>
</feature>
<feature type="transmembrane region" description="Helical" evidence="3">
    <location>
        <begin position="144"/>
        <end position="162"/>
    </location>
</feature>
<protein>
    <recommendedName>
        <fullName evidence="1">diguanylate cyclase</fullName>
        <ecNumber evidence="1">2.7.7.65</ecNumber>
    </recommendedName>
</protein>
<dbReference type="Proteomes" id="UP001139089">
    <property type="component" value="Unassembled WGS sequence"/>
</dbReference>
<keyword evidence="3" id="KW-0472">Membrane</keyword>
<dbReference type="PANTHER" id="PTHR45138:SF9">
    <property type="entry name" value="DIGUANYLATE CYCLASE DGCM-RELATED"/>
    <property type="match status" value="1"/>
</dbReference>
<dbReference type="PROSITE" id="PS50887">
    <property type="entry name" value="GGDEF"/>
    <property type="match status" value="1"/>
</dbReference>
<dbReference type="NCBIfam" id="TIGR00254">
    <property type="entry name" value="GGDEF"/>
    <property type="match status" value="1"/>
</dbReference>
<dbReference type="PANTHER" id="PTHR45138">
    <property type="entry name" value="REGULATORY COMPONENTS OF SENSORY TRANSDUCTION SYSTEM"/>
    <property type="match status" value="1"/>
</dbReference>
<sequence>MENFAFLLPVIFCAFGLTFLFVGRHERRSAPWWGIGYLCAALGFIMPILPETFPGPFRSLTADTLFLLALSFNGQGLLAQFRRHLPVWPRALLVAVGILASVVSTFILENPTLALAANDLLTSLCFVVPALAVMRHARGAAERVLVAIVFLVVADSLVRNIVMTVLNRNPSDFETFLLSPYAFLMQTTSTVIGILMALAALACVTLEVIDRYKDVAERDPLTGLLNRRGFDRLSGQKTIAGAVIVCDIDHFKRVNDQYGHAAGDAVIAELARILTLEPVDGAVLARFGGEEFVLFLPGVACEAARAVAHAMHARIGSTDWTRIGVGAVTASFGVSASRSGDLSIYEVMARADRALYAAKTAGRNRVFTEGERAAGPRPAPARAVA</sequence>
<dbReference type="SUPFAM" id="SSF55073">
    <property type="entry name" value="Nucleotide cyclase"/>
    <property type="match status" value="1"/>
</dbReference>
<keyword evidence="3" id="KW-1133">Transmembrane helix</keyword>
<dbReference type="InterPro" id="IPR043128">
    <property type="entry name" value="Rev_trsase/Diguanyl_cyclase"/>
</dbReference>
<keyword evidence="3" id="KW-0812">Transmembrane</keyword>
<proteinExistence type="predicted"/>
<evidence type="ECO:0000259" key="4">
    <source>
        <dbReference type="PROSITE" id="PS50887"/>
    </source>
</evidence>
<feature type="transmembrane region" description="Helical" evidence="3">
    <location>
        <begin position="6"/>
        <end position="23"/>
    </location>
</feature>
<dbReference type="InterPro" id="IPR000160">
    <property type="entry name" value="GGDEF_dom"/>
</dbReference>
<dbReference type="AlphaFoldDB" id="A0A9X1NPG7"/>
<feature type="transmembrane region" description="Helical" evidence="3">
    <location>
        <begin position="182"/>
        <end position="209"/>
    </location>
</feature>
<evidence type="ECO:0000313" key="5">
    <source>
        <dbReference type="EMBL" id="MCD7107626.1"/>
    </source>
</evidence>
<accession>A0A9X1NPG7</accession>
<dbReference type="CDD" id="cd01949">
    <property type="entry name" value="GGDEF"/>
    <property type="match status" value="1"/>
</dbReference>
<gene>
    <name evidence="5" type="ORF">LRX75_01110</name>
</gene>
<dbReference type="SMART" id="SM00267">
    <property type="entry name" value="GGDEF"/>
    <property type="match status" value="1"/>
</dbReference>
<comment type="catalytic activity">
    <reaction evidence="2">
        <text>2 GTP = 3',3'-c-di-GMP + 2 diphosphate</text>
        <dbReference type="Rhea" id="RHEA:24898"/>
        <dbReference type="ChEBI" id="CHEBI:33019"/>
        <dbReference type="ChEBI" id="CHEBI:37565"/>
        <dbReference type="ChEBI" id="CHEBI:58805"/>
        <dbReference type="EC" id="2.7.7.65"/>
    </reaction>
</comment>
<comment type="caution">
    <text evidence="5">The sequence shown here is derived from an EMBL/GenBank/DDBJ whole genome shotgun (WGS) entry which is preliminary data.</text>
</comment>
<dbReference type="GO" id="GO:1902201">
    <property type="term" value="P:negative regulation of bacterial-type flagellum-dependent cell motility"/>
    <property type="evidence" value="ECO:0007669"/>
    <property type="project" value="TreeGrafter"/>
</dbReference>
<feature type="transmembrane region" description="Helical" evidence="3">
    <location>
        <begin position="30"/>
        <end position="49"/>
    </location>
</feature>
<reference evidence="5" key="1">
    <citation type="submission" date="2021-12" db="EMBL/GenBank/DDBJ databases">
        <authorList>
            <person name="Li Y."/>
        </authorList>
    </citation>
    <scope>NUCLEOTIDE SEQUENCE</scope>
    <source>
        <strain evidence="5">DKSPLA3</strain>
    </source>
</reference>
<dbReference type="InterPro" id="IPR050469">
    <property type="entry name" value="Diguanylate_Cyclase"/>
</dbReference>
<name>A0A9X1NPG7_9HYPH</name>
<dbReference type="GO" id="GO:0043709">
    <property type="term" value="P:cell adhesion involved in single-species biofilm formation"/>
    <property type="evidence" value="ECO:0007669"/>
    <property type="project" value="TreeGrafter"/>
</dbReference>
<dbReference type="GO" id="GO:0005886">
    <property type="term" value="C:plasma membrane"/>
    <property type="evidence" value="ECO:0007669"/>
    <property type="project" value="TreeGrafter"/>
</dbReference>
<feature type="transmembrane region" description="Helical" evidence="3">
    <location>
        <begin position="91"/>
        <end position="108"/>
    </location>
</feature>
<feature type="domain" description="GGDEF" evidence="4">
    <location>
        <begin position="239"/>
        <end position="371"/>
    </location>
</feature>
<dbReference type="GO" id="GO:0052621">
    <property type="term" value="F:diguanylate cyclase activity"/>
    <property type="evidence" value="ECO:0007669"/>
    <property type="project" value="UniProtKB-EC"/>
</dbReference>
<dbReference type="RefSeq" id="WP_231811367.1">
    <property type="nucleotide sequence ID" value="NZ_JAJOZR010000001.1"/>
</dbReference>
<organism evidence="5 6">
    <name type="scientific">Rhizobium quercicola</name>
    <dbReference type="NCBI Taxonomy" id="2901226"/>
    <lineage>
        <taxon>Bacteria</taxon>
        <taxon>Pseudomonadati</taxon>
        <taxon>Pseudomonadota</taxon>
        <taxon>Alphaproteobacteria</taxon>
        <taxon>Hyphomicrobiales</taxon>
        <taxon>Rhizobiaceae</taxon>
        <taxon>Rhizobium/Agrobacterium group</taxon>
        <taxon>Rhizobium</taxon>
    </lineage>
</organism>
<keyword evidence="6" id="KW-1185">Reference proteome</keyword>
<evidence type="ECO:0000313" key="6">
    <source>
        <dbReference type="Proteomes" id="UP001139089"/>
    </source>
</evidence>
<dbReference type="EMBL" id="JAJOZR010000001">
    <property type="protein sequence ID" value="MCD7107626.1"/>
    <property type="molecule type" value="Genomic_DNA"/>
</dbReference>
<feature type="transmembrane region" description="Helical" evidence="3">
    <location>
        <begin position="61"/>
        <end position="79"/>
    </location>
</feature>
<dbReference type="Pfam" id="PF00990">
    <property type="entry name" value="GGDEF"/>
    <property type="match status" value="1"/>
</dbReference>
<dbReference type="Gene3D" id="3.30.70.270">
    <property type="match status" value="1"/>
</dbReference>
<evidence type="ECO:0000256" key="2">
    <source>
        <dbReference type="ARBA" id="ARBA00034247"/>
    </source>
</evidence>
<evidence type="ECO:0000256" key="1">
    <source>
        <dbReference type="ARBA" id="ARBA00012528"/>
    </source>
</evidence>
<dbReference type="EC" id="2.7.7.65" evidence="1"/>
<dbReference type="InterPro" id="IPR029787">
    <property type="entry name" value="Nucleotide_cyclase"/>
</dbReference>
<dbReference type="FunFam" id="3.30.70.270:FF:000001">
    <property type="entry name" value="Diguanylate cyclase domain protein"/>
    <property type="match status" value="1"/>
</dbReference>
<evidence type="ECO:0000256" key="3">
    <source>
        <dbReference type="SAM" id="Phobius"/>
    </source>
</evidence>